<dbReference type="Gene3D" id="3.40.50.2300">
    <property type="match status" value="2"/>
</dbReference>
<dbReference type="GO" id="GO:0005886">
    <property type="term" value="C:plasma membrane"/>
    <property type="evidence" value="ECO:0007669"/>
    <property type="project" value="TreeGrafter"/>
</dbReference>
<sequence length="437" mass="49276">MSIETLNKCVFGHMPCLMSTTSGIHFVRNILVVEDSQLVLKLLSHLFRQEPLFEPVFCASLAEAELLLETSPGQFFAAIADLNLPDSPNGEVVDVILAHKVPCIVLTGRYDERHRDELINKGVVDYIIKESQYSYDYVLRLLHRLVQNQNVKILVAEDSCVSRHYMCRVLSSQLFQPLQSTDGNETLRVLQAQNDIDLLILDHDMPGLLGFELVKRLRQQLKRHDLLILGVSADPQGILSARFIKHGADDFLRKPFCPEELNCRVMAMLERRDLLRALQQAARYDSLTNLLNRRAFQEKAELHISLAQAQSQPISIALLDIDLFKNINDQMGHAGGDTALIAFAHALRTHFPQDIIGRLGGEEFALVSQSSEQELARRLDIFRKLCTRLNYLPNAPLLSFSAGVANLQTQALEPALHVADQRLYQAKRSGRGMTLCH</sequence>
<feature type="domain" description="GGDEF" evidence="5">
    <location>
        <begin position="312"/>
        <end position="437"/>
    </location>
</feature>
<evidence type="ECO:0000259" key="5">
    <source>
        <dbReference type="PROSITE" id="PS50887"/>
    </source>
</evidence>
<dbReference type="SUPFAM" id="SSF52172">
    <property type="entry name" value="CheY-like"/>
    <property type="match status" value="2"/>
</dbReference>
<dbReference type="PROSITE" id="PS50887">
    <property type="entry name" value="GGDEF"/>
    <property type="match status" value="1"/>
</dbReference>
<evidence type="ECO:0000313" key="6">
    <source>
        <dbReference type="EMBL" id="SPZ12209.1"/>
    </source>
</evidence>
<evidence type="ECO:0000256" key="3">
    <source>
        <dbReference type="PROSITE-ProRule" id="PRU00169"/>
    </source>
</evidence>
<dbReference type="GO" id="GO:0052621">
    <property type="term" value="F:diguanylate cyclase activity"/>
    <property type="evidence" value="ECO:0007669"/>
    <property type="project" value="UniProtKB-EC"/>
</dbReference>
<feature type="domain" description="Response regulatory" evidence="4">
    <location>
        <begin position="29"/>
        <end position="144"/>
    </location>
</feature>
<keyword evidence="3" id="KW-0597">Phosphoprotein</keyword>
<dbReference type="EMBL" id="UAUF01000014">
    <property type="protein sequence ID" value="SPZ12209.1"/>
    <property type="molecule type" value="Genomic_DNA"/>
</dbReference>
<dbReference type="Proteomes" id="UP000250443">
    <property type="component" value="Unassembled WGS sequence"/>
</dbReference>
<dbReference type="InterPro" id="IPR029787">
    <property type="entry name" value="Nucleotide_cyclase"/>
</dbReference>
<dbReference type="Gene3D" id="3.30.70.270">
    <property type="match status" value="1"/>
</dbReference>
<proteinExistence type="predicted"/>
<name>A0A2X2EUZ4_PSELU</name>
<evidence type="ECO:0000313" key="7">
    <source>
        <dbReference type="Proteomes" id="UP000250443"/>
    </source>
</evidence>
<dbReference type="GO" id="GO:0043709">
    <property type="term" value="P:cell adhesion involved in single-species biofilm formation"/>
    <property type="evidence" value="ECO:0007669"/>
    <property type="project" value="TreeGrafter"/>
</dbReference>
<dbReference type="SMART" id="SM00448">
    <property type="entry name" value="REC"/>
    <property type="match status" value="2"/>
</dbReference>
<evidence type="ECO:0000259" key="4">
    <source>
        <dbReference type="PROSITE" id="PS50110"/>
    </source>
</evidence>
<organism evidence="6 7">
    <name type="scientific">Pseudomonas luteola</name>
    <dbReference type="NCBI Taxonomy" id="47886"/>
    <lineage>
        <taxon>Bacteria</taxon>
        <taxon>Pseudomonadati</taxon>
        <taxon>Pseudomonadota</taxon>
        <taxon>Gammaproteobacteria</taxon>
        <taxon>Pseudomonadales</taxon>
        <taxon>Pseudomonadaceae</taxon>
        <taxon>Pseudomonas</taxon>
    </lineage>
</organism>
<dbReference type="Pfam" id="PF00990">
    <property type="entry name" value="GGDEF"/>
    <property type="match status" value="1"/>
</dbReference>
<evidence type="ECO:0000256" key="2">
    <source>
        <dbReference type="ARBA" id="ARBA00034247"/>
    </source>
</evidence>
<feature type="domain" description="Response regulatory" evidence="4">
    <location>
        <begin position="152"/>
        <end position="269"/>
    </location>
</feature>
<dbReference type="Pfam" id="PF00072">
    <property type="entry name" value="Response_reg"/>
    <property type="match status" value="2"/>
</dbReference>
<dbReference type="PROSITE" id="PS50110">
    <property type="entry name" value="RESPONSE_REGULATORY"/>
    <property type="match status" value="2"/>
</dbReference>
<dbReference type="InterPro" id="IPR011006">
    <property type="entry name" value="CheY-like_superfamily"/>
</dbReference>
<dbReference type="InterPro" id="IPR000160">
    <property type="entry name" value="GGDEF_dom"/>
</dbReference>
<dbReference type="SUPFAM" id="SSF55073">
    <property type="entry name" value="Nucleotide cyclase"/>
    <property type="match status" value="1"/>
</dbReference>
<dbReference type="GO" id="GO:1902201">
    <property type="term" value="P:negative regulation of bacterial-type flagellum-dependent cell motility"/>
    <property type="evidence" value="ECO:0007669"/>
    <property type="project" value="TreeGrafter"/>
</dbReference>
<dbReference type="CDD" id="cd19921">
    <property type="entry name" value="REC_1_GGDEF"/>
    <property type="match status" value="1"/>
</dbReference>
<feature type="modified residue" description="4-aspartylphosphate" evidence="3">
    <location>
        <position position="81"/>
    </location>
</feature>
<dbReference type="InterPro" id="IPR043128">
    <property type="entry name" value="Rev_trsase/Diguanyl_cyclase"/>
</dbReference>
<accession>A0A2X2EUZ4</accession>
<evidence type="ECO:0000256" key="1">
    <source>
        <dbReference type="ARBA" id="ARBA00012528"/>
    </source>
</evidence>
<dbReference type="NCBIfam" id="TIGR00254">
    <property type="entry name" value="GGDEF"/>
    <property type="match status" value="1"/>
</dbReference>
<dbReference type="GO" id="GO:0000160">
    <property type="term" value="P:phosphorelay signal transduction system"/>
    <property type="evidence" value="ECO:0007669"/>
    <property type="project" value="InterPro"/>
</dbReference>
<feature type="modified residue" description="4-aspartylphosphate" evidence="3">
    <location>
        <position position="202"/>
    </location>
</feature>
<dbReference type="InterPro" id="IPR001789">
    <property type="entry name" value="Sig_transdc_resp-reg_receiver"/>
</dbReference>
<dbReference type="InterPro" id="IPR050469">
    <property type="entry name" value="Diguanylate_Cyclase"/>
</dbReference>
<dbReference type="CDD" id="cd01949">
    <property type="entry name" value="GGDEF"/>
    <property type="match status" value="1"/>
</dbReference>
<dbReference type="AlphaFoldDB" id="A0A2X2EUZ4"/>
<dbReference type="PANTHER" id="PTHR45138:SF9">
    <property type="entry name" value="DIGUANYLATE CYCLASE DGCM-RELATED"/>
    <property type="match status" value="1"/>
</dbReference>
<comment type="catalytic activity">
    <reaction evidence="2">
        <text>2 GTP = 3',3'-c-di-GMP + 2 diphosphate</text>
        <dbReference type="Rhea" id="RHEA:24898"/>
        <dbReference type="ChEBI" id="CHEBI:33019"/>
        <dbReference type="ChEBI" id="CHEBI:37565"/>
        <dbReference type="ChEBI" id="CHEBI:58805"/>
        <dbReference type="EC" id="2.7.7.65"/>
    </reaction>
</comment>
<dbReference type="PANTHER" id="PTHR45138">
    <property type="entry name" value="REGULATORY COMPONENTS OF SENSORY TRANSDUCTION SYSTEM"/>
    <property type="match status" value="1"/>
</dbReference>
<dbReference type="SMART" id="SM00267">
    <property type="entry name" value="GGDEF"/>
    <property type="match status" value="1"/>
</dbReference>
<dbReference type="EC" id="2.7.7.65" evidence="1"/>
<protein>
    <recommendedName>
        <fullName evidence="1">diguanylate cyclase</fullName>
        <ecNumber evidence="1">2.7.7.65</ecNumber>
    </recommendedName>
</protein>
<reference evidence="6 7" key="1">
    <citation type="submission" date="2018-06" db="EMBL/GenBank/DDBJ databases">
        <authorList>
            <consortium name="Pathogen Informatics"/>
            <person name="Doyle S."/>
        </authorList>
    </citation>
    <scope>NUCLEOTIDE SEQUENCE [LARGE SCALE GENOMIC DNA]</scope>
    <source>
        <strain evidence="6 7">NCTC11842</strain>
    </source>
</reference>
<gene>
    <name evidence="6" type="primary">pleD_8</name>
    <name evidence="6" type="ORF">NCTC11842_04338</name>
</gene>